<accession>A0AAW1LSW7</accession>
<dbReference type="Proteomes" id="UP001458880">
    <property type="component" value="Unassembled WGS sequence"/>
</dbReference>
<keyword evidence="1" id="KW-0732">Signal</keyword>
<evidence type="ECO:0000313" key="3">
    <source>
        <dbReference type="Proteomes" id="UP001458880"/>
    </source>
</evidence>
<feature type="chain" id="PRO_5043362780" evidence="1">
    <location>
        <begin position="20"/>
        <end position="75"/>
    </location>
</feature>
<keyword evidence="3" id="KW-1185">Reference proteome</keyword>
<feature type="signal peptide" evidence="1">
    <location>
        <begin position="1"/>
        <end position="19"/>
    </location>
</feature>
<dbReference type="EMBL" id="JASPKY010000104">
    <property type="protein sequence ID" value="KAK9737102.1"/>
    <property type="molecule type" value="Genomic_DNA"/>
</dbReference>
<evidence type="ECO:0000256" key="1">
    <source>
        <dbReference type="SAM" id="SignalP"/>
    </source>
</evidence>
<protein>
    <submittedName>
        <fullName evidence="2">Uncharacterized protein</fullName>
    </submittedName>
</protein>
<organism evidence="2 3">
    <name type="scientific">Popillia japonica</name>
    <name type="common">Japanese beetle</name>
    <dbReference type="NCBI Taxonomy" id="7064"/>
    <lineage>
        <taxon>Eukaryota</taxon>
        <taxon>Metazoa</taxon>
        <taxon>Ecdysozoa</taxon>
        <taxon>Arthropoda</taxon>
        <taxon>Hexapoda</taxon>
        <taxon>Insecta</taxon>
        <taxon>Pterygota</taxon>
        <taxon>Neoptera</taxon>
        <taxon>Endopterygota</taxon>
        <taxon>Coleoptera</taxon>
        <taxon>Polyphaga</taxon>
        <taxon>Scarabaeiformia</taxon>
        <taxon>Scarabaeidae</taxon>
        <taxon>Rutelinae</taxon>
        <taxon>Popillia</taxon>
    </lineage>
</organism>
<comment type="caution">
    <text evidence="2">The sequence shown here is derived from an EMBL/GenBank/DDBJ whole genome shotgun (WGS) entry which is preliminary data.</text>
</comment>
<sequence length="75" mass="8393">MVKSALVIALIYLIFQVCCVTDAKMYFGCPPEGKYSACIGFCSNYRKCVNECCESPCGKPFCDHPDNRHIRFAGE</sequence>
<gene>
    <name evidence="2" type="ORF">QE152_g10955</name>
</gene>
<name>A0AAW1LSW7_POPJA</name>
<reference evidence="2 3" key="1">
    <citation type="journal article" date="2024" name="BMC Genomics">
        <title>De novo assembly and annotation of Popillia japonica's genome with initial clues to its potential as an invasive pest.</title>
        <authorList>
            <person name="Cucini C."/>
            <person name="Boschi S."/>
            <person name="Funari R."/>
            <person name="Cardaioli E."/>
            <person name="Iannotti N."/>
            <person name="Marturano G."/>
            <person name="Paoli F."/>
            <person name="Bruttini M."/>
            <person name="Carapelli A."/>
            <person name="Frati F."/>
            <person name="Nardi F."/>
        </authorList>
    </citation>
    <scope>NUCLEOTIDE SEQUENCE [LARGE SCALE GENOMIC DNA]</scope>
    <source>
        <strain evidence="2">DMR45628</strain>
    </source>
</reference>
<evidence type="ECO:0000313" key="2">
    <source>
        <dbReference type="EMBL" id="KAK9737102.1"/>
    </source>
</evidence>
<proteinExistence type="predicted"/>
<dbReference type="AlphaFoldDB" id="A0AAW1LSW7"/>